<evidence type="ECO:0000256" key="3">
    <source>
        <dbReference type="ARBA" id="ARBA00022723"/>
    </source>
</evidence>
<dbReference type="InterPro" id="IPR006158">
    <property type="entry name" value="Cobalamin-bd"/>
</dbReference>
<dbReference type="KEGG" id="enn:FRE64_04955"/>
<dbReference type="SFLD" id="SFLDG01082">
    <property type="entry name" value="B12-binding_domain_containing"/>
    <property type="match status" value="1"/>
</dbReference>
<evidence type="ECO:0000256" key="1">
    <source>
        <dbReference type="ARBA" id="ARBA00001966"/>
    </source>
</evidence>
<keyword evidence="2" id="KW-0949">S-adenosyl-L-methionine</keyword>
<dbReference type="InterPro" id="IPR034530">
    <property type="entry name" value="HpnP-like"/>
</dbReference>
<dbReference type="Gene3D" id="3.80.30.20">
    <property type="entry name" value="tm_1862 like domain"/>
    <property type="match status" value="1"/>
</dbReference>
<dbReference type="SMART" id="SM00729">
    <property type="entry name" value="Elp3"/>
    <property type="match status" value="1"/>
</dbReference>
<keyword evidence="5" id="KW-0411">Iron-sulfur</keyword>
<dbReference type="Pfam" id="PF04055">
    <property type="entry name" value="Radical_SAM"/>
    <property type="match status" value="1"/>
</dbReference>
<feature type="domain" description="Radical SAM core" evidence="6">
    <location>
        <begin position="163"/>
        <end position="392"/>
    </location>
</feature>
<sequence>MRTLLIYPRFPQSFWSFEKTLQLIGRKAMLPPLGLVTVAAILPQNWEFRLVDRNVTDLTEADWNWAKLVILSGMIVHRDDLCSLIQEAKRRNKKVAVGGPYPTSFPHELEEAGADYLILDEGEITLPMFVEALAEGKETGTFRATEKPDITQTPIPRFDLLQLEAYSEMAIQFSRGCPFQCEFCDIIVLYGRKPRTKSPQQLIAELERLYELGWERSIFMVDDNFIGNKRNVKKLLRELAPWMEERAYPFSFSTEASVDLANDEELMDLMTDCNFNAVFLGIETPDESSLTVTKKYQNTRDPLAESVEKITRSGLRVMAGFIIGFDGEKTGAGQRIVDFVEKTSIPTAIFSMLQALPDTGLWHRLEQEGRLRGDANINQTTLMNFVPTRPLEEITREYIDGFWQLYDAQKFLDRTYRHYRLLGTAPCHRKRREKAKQASKPKTKARKSIDWQQIKALAVICWRQGIVRKTSFTFWWYLWQMFLHNRSGIPSYLGVCAQAEHFIEYRQLVKERIESQLEAYLSLQAEQTDEKITKAFTLSQ</sequence>
<organism evidence="7 8">
    <name type="scientific">Euhalothece natronophila Z-M001</name>
    <dbReference type="NCBI Taxonomy" id="522448"/>
    <lineage>
        <taxon>Bacteria</taxon>
        <taxon>Bacillati</taxon>
        <taxon>Cyanobacteriota</taxon>
        <taxon>Cyanophyceae</taxon>
        <taxon>Oscillatoriophycideae</taxon>
        <taxon>Chroococcales</taxon>
        <taxon>Halothecacae</taxon>
        <taxon>Halothece cluster</taxon>
        <taxon>Euhalothece</taxon>
    </lineage>
</organism>
<dbReference type="SFLD" id="SFLDF00303">
    <property type="entry name" value="hopanoid_C2-methyltransferase"/>
    <property type="match status" value="1"/>
</dbReference>
<dbReference type="EMBL" id="CP042326">
    <property type="protein sequence ID" value="QDZ39332.1"/>
    <property type="molecule type" value="Genomic_DNA"/>
</dbReference>
<dbReference type="InterPro" id="IPR058240">
    <property type="entry name" value="rSAM_sf"/>
</dbReference>
<dbReference type="RefSeq" id="WP_146294935.1">
    <property type="nucleotide sequence ID" value="NZ_CP042326.1"/>
</dbReference>
<dbReference type="InterPro" id="IPR006638">
    <property type="entry name" value="Elp3/MiaA/NifB-like_rSAM"/>
</dbReference>
<dbReference type="Pfam" id="PF02310">
    <property type="entry name" value="B12-binding"/>
    <property type="match status" value="1"/>
</dbReference>
<keyword evidence="3" id="KW-0479">Metal-binding</keyword>
<evidence type="ECO:0000256" key="5">
    <source>
        <dbReference type="ARBA" id="ARBA00023014"/>
    </source>
</evidence>
<comment type="cofactor">
    <cofactor evidence="1">
        <name>[4Fe-4S] cluster</name>
        <dbReference type="ChEBI" id="CHEBI:49883"/>
    </cofactor>
</comment>
<dbReference type="Pfam" id="PF13282">
    <property type="entry name" value="DUF4070"/>
    <property type="match status" value="1"/>
</dbReference>
<keyword evidence="8" id="KW-1185">Reference proteome</keyword>
<dbReference type="AlphaFoldDB" id="A0A5B8NJ92"/>
<accession>A0A5B8NJ92</accession>
<dbReference type="GO" id="GO:0003824">
    <property type="term" value="F:catalytic activity"/>
    <property type="evidence" value="ECO:0007669"/>
    <property type="project" value="InterPro"/>
</dbReference>
<evidence type="ECO:0000256" key="2">
    <source>
        <dbReference type="ARBA" id="ARBA00022691"/>
    </source>
</evidence>
<dbReference type="GO" id="GO:0005829">
    <property type="term" value="C:cytosol"/>
    <property type="evidence" value="ECO:0007669"/>
    <property type="project" value="TreeGrafter"/>
</dbReference>
<dbReference type="InterPro" id="IPR023404">
    <property type="entry name" value="rSAM_horseshoe"/>
</dbReference>
<dbReference type="InterPro" id="IPR051198">
    <property type="entry name" value="BchE-like"/>
</dbReference>
<dbReference type="InterPro" id="IPR034466">
    <property type="entry name" value="Methyltransferase_Class_B"/>
</dbReference>
<dbReference type="GO" id="GO:0051536">
    <property type="term" value="F:iron-sulfur cluster binding"/>
    <property type="evidence" value="ECO:0007669"/>
    <property type="project" value="UniProtKB-KW"/>
</dbReference>
<dbReference type="Proteomes" id="UP000318453">
    <property type="component" value="Chromosome"/>
</dbReference>
<dbReference type="Gene3D" id="3.40.50.280">
    <property type="entry name" value="Cobalamin-binding domain"/>
    <property type="match status" value="1"/>
</dbReference>
<dbReference type="GO" id="GO:0031419">
    <property type="term" value="F:cobalamin binding"/>
    <property type="evidence" value="ECO:0007669"/>
    <property type="project" value="InterPro"/>
</dbReference>
<evidence type="ECO:0000256" key="4">
    <source>
        <dbReference type="ARBA" id="ARBA00023004"/>
    </source>
</evidence>
<dbReference type="InterPro" id="IPR025274">
    <property type="entry name" value="DUF4070"/>
</dbReference>
<dbReference type="OrthoDB" id="9801424at2"/>
<name>A0A5B8NJ92_9CHRO</name>
<dbReference type="PANTHER" id="PTHR43409:SF3">
    <property type="entry name" value="HYPOTHETICAL METHYLTRANSFERASE"/>
    <property type="match status" value="1"/>
</dbReference>
<evidence type="ECO:0000313" key="8">
    <source>
        <dbReference type="Proteomes" id="UP000318453"/>
    </source>
</evidence>
<keyword evidence="4" id="KW-0408">Iron</keyword>
<dbReference type="SFLD" id="SFLDG01123">
    <property type="entry name" value="methyltransferase_(Class_B)"/>
    <property type="match status" value="1"/>
</dbReference>
<evidence type="ECO:0000313" key="7">
    <source>
        <dbReference type="EMBL" id="QDZ39332.1"/>
    </source>
</evidence>
<dbReference type="SFLD" id="SFLDS00029">
    <property type="entry name" value="Radical_SAM"/>
    <property type="match status" value="1"/>
</dbReference>
<protein>
    <submittedName>
        <fullName evidence="7">DUF4070 domain-containing protein</fullName>
    </submittedName>
</protein>
<dbReference type="CDD" id="cd02068">
    <property type="entry name" value="radical_SAM_B12_BD"/>
    <property type="match status" value="1"/>
</dbReference>
<dbReference type="InterPro" id="IPR007197">
    <property type="entry name" value="rSAM"/>
</dbReference>
<dbReference type="PROSITE" id="PS51918">
    <property type="entry name" value="RADICAL_SAM"/>
    <property type="match status" value="1"/>
</dbReference>
<dbReference type="PANTHER" id="PTHR43409">
    <property type="entry name" value="ANAEROBIC MAGNESIUM-PROTOPORPHYRIN IX MONOMETHYL ESTER CYCLASE-RELATED"/>
    <property type="match status" value="1"/>
</dbReference>
<dbReference type="SUPFAM" id="SSF102114">
    <property type="entry name" value="Radical SAM enzymes"/>
    <property type="match status" value="1"/>
</dbReference>
<reference evidence="7" key="1">
    <citation type="submission" date="2019-08" db="EMBL/GenBank/DDBJ databases">
        <title>Carotenoids and Carotenoid Binding Proteins in the Halophilic Cyanobacterium Euhalothece sp. ZM00.</title>
        <authorList>
            <person name="Cho S.M."/>
            <person name="Song J.Y."/>
            <person name="Park Y.-I."/>
        </authorList>
    </citation>
    <scope>NUCLEOTIDE SEQUENCE [LARGE SCALE GENOMIC DNA]</scope>
    <source>
        <strain evidence="7">Z-M001</strain>
    </source>
</reference>
<gene>
    <name evidence="7" type="ORF">FRE64_04955</name>
</gene>
<proteinExistence type="predicted"/>
<dbReference type="GO" id="GO:0046872">
    <property type="term" value="F:metal ion binding"/>
    <property type="evidence" value="ECO:0007669"/>
    <property type="project" value="UniProtKB-KW"/>
</dbReference>
<evidence type="ECO:0000259" key="6">
    <source>
        <dbReference type="PROSITE" id="PS51918"/>
    </source>
</evidence>